<feature type="region of interest" description="Disordered" evidence="1">
    <location>
        <begin position="73"/>
        <end position="98"/>
    </location>
</feature>
<keyword evidence="4" id="KW-1185">Reference proteome</keyword>
<gene>
    <name evidence="3" type="ORF">CVIRNUC_002041</name>
</gene>
<sequence>MTKRNANNLPGGLLGRQKRRKLSEASDSEQSDPFLSTLQNAIGKEIEGLQQLTSAIDDADTDDDQPINEVVLSQDHKGEGAQELSGTRAEQGADNSTLGSAALQQASSACWQYEEEEVLLRSHMKPAGNRRRKQRKKAFAGFELSDVNQQIIEFLSPNGGSSNSLELPDFTKMQRMQVRALAAVYGLEARACGRVGQTLFRSSHAGLPSADGRAQVERLLACSFRGGKPSQAAKQEMKSALRMGRASLKQPIAAENKGSILLKQMGWSEGLGLGRDMQGRTEPVPLHLGQRRRGLGN</sequence>
<protein>
    <recommendedName>
        <fullName evidence="2">G-patch domain-containing protein</fullName>
    </recommendedName>
</protein>
<dbReference type="PROSITE" id="PS50174">
    <property type="entry name" value="G_PATCH"/>
    <property type="match status" value="1"/>
</dbReference>
<dbReference type="EMBL" id="CAUYUE010000003">
    <property type="protein sequence ID" value="CAK0751085.1"/>
    <property type="molecule type" value="Genomic_DNA"/>
</dbReference>
<dbReference type="Proteomes" id="UP001314263">
    <property type="component" value="Unassembled WGS sequence"/>
</dbReference>
<evidence type="ECO:0000313" key="3">
    <source>
        <dbReference type="EMBL" id="CAK0751085.1"/>
    </source>
</evidence>
<comment type="caution">
    <text evidence="3">The sequence shown here is derived from an EMBL/GenBank/DDBJ whole genome shotgun (WGS) entry which is preliminary data.</text>
</comment>
<organism evidence="3 4">
    <name type="scientific">Coccomyxa viridis</name>
    <dbReference type="NCBI Taxonomy" id="1274662"/>
    <lineage>
        <taxon>Eukaryota</taxon>
        <taxon>Viridiplantae</taxon>
        <taxon>Chlorophyta</taxon>
        <taxon>core chlorophytes</taxon>
        <taxon>Trebouxiophyceae</taxon>
        <taxon>Trebouxiophyceae incertae sedis</taxon>
        <taxon>Coccomyxaceae</taxon>
        <taxon>Coccomyxa</taxon>
    </lineage>
</organism>
<feature type="region of interest" description="Disordered" evidence="1">
    <location>
        <begin position="1"/>
        <end position="34"/>
    </location>
</feature>
<dbReference type="Pfam" id="PF01585">
    <property type="entry name" value="G-patch"/>
    <property type="match status" value="1"/>
</dbReference>
<dbReference type="SUPFAM" id="SSF82708">
    <property type="entry name" value="R3H domain"/>
    <property type="match status" value="1"/>
</dbReference>
<reference evidence="3 4" key="1">
    <citation type="submission" date="2023-10" db="EMBL/GenBank/DDBJ databases">
        <authorList>
            <person name="Maclean D."/>
            <person name="Macfadyen A."/>
        </authorList>
    </citation>
    <scope>NUCLEOTIDE SEQUENCE [LARGE SCALE GENOMIC DNA]</scope>
</reference>
<dbReference type="AlphaFoldDB" id="A0AAV1HXC9"/>
<dbReference type="InterPro" id="IPR036867">
    <property type="entry name" value="R3H_dom_sf"/>
</dbReference>
<feature type="region of interest" description="Disordered" evidence="1">
    <location>
        <begin position="276"/>
        <end position="297"/>
    </location>
</feature>
<feature type="domain" description="G-patch" evidence="2">
    <location>
        <begin position="254"/>
        <end position="297"/>
    </location>
</feature>
<dbReference type="SMART" id="SM00443">
    <property type="entry name" value="G_patch"/>
    <property type="match status" value="1"/>
</dbReference>
<dbReference type="GO" id="GO:0003676">
    <property type="term" value="F:nucleic acid binding"/>
    <property type="evidence" value="ECO:0007669"/>
    <property type="project" value="InterPro"/>
</dbReference>
<evidence type="ECO:0000256" key="1">
    <source>
        <dbReference type="SAM" id="MobiDB-lite"/>
    </source>
</evidence>
<name>A0AAV1HXC9_9CHLO</name>
<proteinExistence type="predicted"/>
<dbReference type="PANTHER" id="PTHR14195">
    <property type="entry name" value="G PATCH DOMAIN CONTAINING PROTEIN 2"/>
    <property type="match status" value="1"/>
</dbReference>
<dbReference type="InterPro" id="IPR051189">
    <property type="entry name" value="Splicing_assoc_domain"/>
</dbReference>
<evidence type="ECO:0000259" key="2">
    <source>
        <dbReference type="PROSITE" id="PS50174"/>
    </source>
</evidence>
<evidence type="ECO:0000313" key="4">
    <source>
        <dbReference type="Proteomes" id="UP001314263"/>
    </source>
</evidence>
<dbReference type="InterPro" id="IPR000467">
    <property type="entry name" value="G_patch_dom"/>
</dbReference>
<accession>A0AAV1HXC9</accession>